<dbReference type="Proteomes" id="UP000006346">
    <property type="component" value="Chromosome"/>
</dbReference>
<dbReference type="InterPro" id="IPR029016">
    <property type="entry name" value="GAF-like_dom_sf"/>
</dbReference>
<dbReference type="Pfam" id="PF00989">
    <property type="entry name" value="PAS"/>
    <property type="match status" value="1"/>
</dbReference>
<dbReference type="SMART" id="SM00052">
    <property type="entry name" value="EAL"/>
    <property type="match status" value="1"/>
</dbReference>
<dbReference type="SMART" id="SM00086">
    <property type="entry name" value="PAC"/>
    <property type="match status" value="1"/>
</dbReference>
<dbReference type="SUPFAM" id="SSF55785">
    <property type="entry name" value="PYP-like sensor domain (PAS domain)"/>
    <property type="match status" value="2"/>
</dbReference>
<evidence type="ECO:0000313" key="6">
    <source>
        <dbReference type="Proteomes" id="UP000006346"/>
    </source>
</evidence>
<reference evidence="6" key="1">
    <citation type="submission" date="2011-11" db="EMBL/GenBank/DDBJ databases">
        <title>Complete sequence of Desulfosporosinus orientis DSM 765.</title>
        <authorList>
            <person name="Lucas S."/>
            <person name="Han J."/>
            <person name="Lapidus A."/>
            <person name="Cheng J.-F."/>
            <person name="Goodwin L."/>
            <person name="Pitluck S."/>
            <person name="Peters L."/>
            <person name="Ovchinnikova G."/>
            <person name="Teshima H."/>
            <person name="Detter J.C."/>
            <person name="Han C."/>
            <person name="Tapia R."/>
            <person name="Land M."/>
            <person name="Hauser L."/>
            <person name="Kyrpides N."/>
            <person name="Ivanova N."/>
            <person name="Pagani I."/>
            <person name="Pester M."/>
            <person name="Spring S."/>
            <person name="Ollivier B."/>
            <person name="Rattei T."/>
            <person name="Klenk H.-P."/>
            <person name="Wagner M."/>
            <person name="Loy A."/>
            <person name="Woyke T."/>
        </authorList>
    </citation>
    <scope>NUCLEOTIDE SEQUENCE [LARGE SCALE GENOMIC DNA]</scope>
    <source>
        <strain evidence="6">ATCC 19365 / DSM 765 / NCIMB 8382 / VKM B-1628</strain>
    </source>
</reference>
<sequence>MGKFETDDQVHIHALAYVLEGITQRILKEQPLQEIFQYLCEELVQSSNYPVVYIAVKEDDGSLRIKAQGGLTENQVLSLQKGLDESGLGQSKLGQAIRDNTVQIDSLQSVAYMPISYDDCVVGVLALNFQLENYFLVTGVAQLKPFVDQLKLALWADEGRQKLQLEKAALAASEERFRDMVETMNSAVVTFKISDDGKDFICTDINPVAERVENISRNQAIGSSLTHVFPMATELEIDKLLFQVYDTGERARFPAVFFDNYRAKGWSEGVIYKLSTGSIVVLYDEVSQRVLSEDELWQEKERAQVTLASIGDAVLTTDVFGVVTYLNPVAEAMTGWKNEDAQGVEVERVFDIFHEITSEPMRQPIWQCLIEDRVVELSNHAILKRKDGLRYYHIDDSAAPIRDRNGQVIGAVLVFHDVSEKRELLHRLSHQAHHDSLTDLPNRQLFIDRLQQAILHALREQLLVAVFFIDLDEFKLVNDTLGHAAGDSLLCQVGKRFKAVLRQGDTVARQGGDEFLILLPCLKSERHAAHVAQKLLDVFNTPFQLLNQEVYITASLGIALAPLDGEEPEVLIQRADMAMYHVKAEGRNSYSFYTRDLNERLAERLSLQNEMRRALERQEFLLYYQPQYRLSDGQFCGMEALIRWQHPERGLLLPGSFISIAEDSGLILALGEWVLRSACAQNKFWQDMGYPPLRLAVNLSARQFRQKNLVEQISQILEETGLDPQWLVLEITESISMENVVASVEILQKLKNMGIHLAIDDFGTGFSSLSYLSRFTLNTLKIDRSFVSILDKSAGGHAIVLTIIQLAKNLGLNVLAEGVETRVQLDHLRSMGCDEVQGFLLGKPVPKEEIVSLF</sequence>
<dbReference type="PANTHER" id="PTHR44757">
    <property type="entry name" value="DIGUANYLATE CYCLASE DGCP"/>
    <property type="match status" value="1"/>
</dbReference>
<dbReference type="InterPro" id="IPR000700">
    <property type="entry name" value="PAS-assoc_C"/>
</dbReference>
<protein>
    <submittedName>
        <fullName evidence="5">PAS domain S-box/diguanylate cyclase (GGDEF) domain-containing protein</fullName>
    </submittedName>
</protein>
<accession>G7WFV7</accession>
<dbReference type="PROSITE" id="PS50112">
    <property type="entry name" value="PAS"/>
    <property type="match status" value="1"/>
</dbReference>
<evidence type="ECO:0000313" key="5">
    <source>
        <dbReference type="EMBL" id="AET69472.1"/>
    </source>
</evidence>
<evidence type="ECO:0000259" key="3">
    <source>
        <dbReference type="PROSITE" id="PS50883"/>
    </source>
</evidence>
<evidence type="ECO:0000259" key="1">
    <source>
        <dbReference type="PROSITE" id="PS50112"/>
    </source>
</evidence>
<dbReference type="PROSITE" id="PS50883">
    <property type="entry name" value="EAL"/>
    <property type="match status" value="1"/>
</dbReference>
<dbReference type="Pfam" id="PF00563">
    <property type="entry name" value="EAL"/>
    <property type="match status" value="1"/>
</dbReference>
<dbReference type="FunFam" id="3.30.70.270:FF:000001">
    <property type="entry name" value="Diguanylate cyclase domain protein"/>
    <property type="match status" value="1"/>
</dbReference>
<dbReference type="GO" id="GO:0006355">
    <property type="term" value="P:regulation of DNA-templated transcription"/>
    <property type="evidence" value="ECO:0007669"/>
    <property type="project" value="InterPro"/>
</dbReference>
<dbReference type="InterPro" id="IPR052155">
    <property type="entry name" value="Biofilm_reg_signaling"/>
</dbReference>
<dbReference type="InterPro" id="IPR029787">
    <property type="entry name" value="Nucleotide_cyclase"/>
</dbReference>
<dbReference type="PANTHER" id="PTHR44757:SF4">
    <property type="entry name" value="DIGUANYLATE CYCLASE DGCE-RELATED"/>
    <property type="match status" value="1"/>
</dbReference>
<dbReference type="PROSITE" id="PS50887">
    <property type="entry name" value="GGDEF"/>
    <property type="match status" value="1"/>
</dbReference>
<dbReference type="CDD" id="cd01949">
    <property type="entry name" value="GGDEF"/>
    <property type="match status" value="1"/>
</dbReference>
<feature type="domain" description="PAC" evidence="2">
    <location>
        <begin position="376"/>
        <end position="430"/>
    </location>
</feature>
<dbReference type="EMBL" id="CP003108">
    <property type="protein sequence ID" value="AET69472.1"/>
    <property type="molecule type" value="Genomic_DNA"/>
</dbReference>
<gene>
    <name evidence="5" type="ordered locus">Desor_4030</name>
</gene>
<dbReference type="SUPFAM" id="SSF141868">
    <property type="entry name" value="EAL domain-like"/>
    <property type="match status" value="1"/>
</dbReference>
<reference evidence="5 6" key="2">
    <citation type="journal article" date="2012" name="J. Bacteriol.">
        <title>Complete genome sequences of Desulfosporosinus orientis DSM765T, Desulfosporosinus youngiae DSM17734T, Desulfosporosinus meridiei DSM13257T, and Desulfosporosinus acidiphilus DSM22704T.</title>
        <authorList>
            <person name="Pester M."/>
            <person name="Brambilla E."/>
            <person name="Alazard D."/>
            <person name="Rattei T."/>
            <person name="Weinmaier T."/>
            <person name="Han J."/>
            <person name="Lucas S."/>
            <person name="Lapidus A."/>
            <person name="Cheng J.F."/>
            <person name="Goodwin L."/>
            <person name="Pitluck S."/>
            <person name="Peters L."/>
            <person name="Ovchinnikova G."/>
            <person name="Teshima H."/>
            <person name="Detter J.C."/>
            <person name="Han C.S."/>
            <person name="Tapia R."/>
            <person name="Land M.L."/>
            <person name="Hauser L."/>
            <person name="Kyrpides N.C."/>
            <person name="Ivanova N.N."/>
            <person name="Pagani I."/>
            <person name="Huntmann M."/>
            <person name="Wei C.L."/>
            <person name="Davenport K.W."/>
            <person name="Daligault H."/>
            <person name="Chain P.S."/>
            <person name="Chen A."/>
            <person name="Mavromatis K."/>
            <person name="Markowitz V."/>
            <person name="Szeto E."/>
            <person name="Mikhailova N."/>
            <person name="Pati A."/>
            <person name="Wagner M."/>
            <person name="Woyke T."/>
            <person name="Ollivier B."/>
            <person name="Klenk H.P."/>
            <person name="Spring S."/>
            <person name="Loy A."/>
        </authorList>
    </citation>
    <scope>NUCLEOTIDE SEQUENCE [LARGE SCALE GENOMIC DNA]</scope>
    <source>
        <strain evidence="6">ATCC 19365 / DSM 765 / NCIMB 8382 / VKM B-1628</strain>
    </source>
</reference>
<dbReference type="Gene3D" id="3.20.20.450">
    <property type="entry name" value="EAL domain"/>
    <property type="match status" value="1"/>
</dbReference>
<dbReference type="KEGG" id="dor:Desor_4030"/>
<dbReference type="HOGENOM" id="CLU_000445_70_20_9"/>
<evidence type="ECO:0000259" key="2">
    <source>
        <dbReference type="PROSITE" id="PS50113"/>
    </source>
</evidence>
<dbReference type="FunFam" id="3.20.20.450:FF:000001">
    <property type="entry name" value="Cyclic di-GMP phosphodiesterase yahA"/>
    <property type="match status" value="1"/>
</dbReference>
<dbReference type="STRING" id="768706.Desor_4030"/>
<organism evidence="5 6">
    <name type="scientific">Desulfosporosinus orientis (strain ATCC 19365 / DSM 765 / NCIMB 8382 / VKM B-1628 / Singapore I)</name>
    <name type="common">Desulfotomaculum orientis</name>
    <dbReference type="NCBI Taxonomy" id="768706"/>
    <lineage>
        <taxon>Bacteria</taxon>
        <taxon>Bacillati</taxon>
        <taxon>Bacillota</taxon>
        <taxon>Clostridia</taxon>
        <taxon>Eubacteriales</taxon>
        <taxon>Desulfitobacteriaceae</taxon>
        <taxon>Desulfosporosinus</taxon>
    </lineage>
</organism>
<dbReference type="CDD" id="cd01948">
    <property type="entry name" value="EAL"/>
    <property type="match status" value="1"/>
</dbReference>
<dbReference type="NCBIfam" id="TIGR00229">
    <property type="entry name" value="sensory_box"/>
    <property type="match status" value="1"/>
</dbReference>
<dbReference type="Gene3D" id="3.30.70.270">
    <property type="match status" value="1"/>
</dbReference>
<dbReference type="InterPro" id="IPR000160">
    <property type="entry name" value="GGDEF_dom"/>
</dbReference>
<proteinExistence type="predicted"/>
<dbReference type="InterPro" id="IPR001610">
    <property type="entry name" value="PAC"/>
</dbReference>
<dbReference type="PROSITE" id="PS50113">
    <property type="entry name" value="PAC"/>
    <property type="match status" value="1"/>
</dbReference>
<keyword evidence="6" id="KW-1185">Reference proteome</keyword>
<dbReference type="InterPro" id="IPR043128">
    <property type="entry name" value="Rev_trsase/Diguanyl_cyclase"/>
</dbReference>
<dbReference type="NCBIfam" id="TIGR00254">
    <property type="entry name" value="GGDEF"/>
    <property type="match status" value="1"/>
</dbReference>
<evidence type="ECO:0000259" key="4">
    <source>
        <dbReference type="PROSITE" id="PS50887"/>
    </source>
</evidence>
<feature type="domain" description="PAS" evidence="1">
    <location>
        <begin position="299"/>
        <end position="372"/>
    </location>
</feature>
<dbReference type="InterPro" id="IPR013767">
    <property type="entry name" value="PAS_fold"/>
</dbReference>
<dbReference type="SUPFAM" id="SSF55781">
    <property type="entry name" value="GAF domain-like"/>
    <property type="match status" value="1"/>
</dbReference>
<dbReference type="InterPro" id="IPR000014">
    <property type="entry name" value="PAS"/>
</dbReference>
<dbReference type="PATRIC" id="fig|768706.3.peg.4079"/>
<dbReference type="InterPro" id="IPR001633">
    <property type="entry name" value="EAL_dom"/>
</dbReference>
<dbReference type="SMART" id="SM00267">
    <property type="entry name" value="GGDEF"/>
    <property type="match status" value="1"/>
</dbReference>
<feature type="domain" description="EAL" evidence="3">
    <location>
        <begin position="604"/>
        <end position="854"/>
    </location>
</feature>
<dbReference type="RefSeq" id="WP_014186279.1">
    <property type="nucleotide sequence ID" value="NC_016584.1"/>
</dbReference>
<name>G7WFV7_DESOD</name>
<dbReference type="SMART" id="SM00091">
    <property type="entry name" value="PAS"/>
    <property type="match status" value="2"/>
</dbReference>
<dbReference type="eggNOG" id="COG2203">
    <property type="taxonomic scope" value="Bacteria"/>
</dbReference>
<dbReference type="Pfam" id="PF00990">
    <property type="entry name" value="GGDEF"/>
    <property type="match status" value="1"/>
</dbReference>
<dbReference type="SUPFAM" id="SSF55073">
    <property type="entry name" value="Nucleotide cyclase"/>
    <property type="match status" value="1"/>
</dbReference>
<dbReference type="CDD" id="cd00130">
    <property type="entry name" value="PAS"/>
    <property type="match status" value="1"/>
</dbReference>
<dbReference type="eggNOG" id="COG5001">
    <property type="taxonomic scope" value="Bacteria"/>
</dbReference>
<dbReference type="InterPro" id="IPR035965">
    <property type="entry name" value="PAS-like_dom_sf"/>
</dbReference>
<dbReference type="Gene3D" id="3.30.450.40">
    <property type="match status" value="1"/>
</dbReference>
<feature type="domain" description="GGDEF" evidence="4">
    <location>
        <begin position="462"/>
        <end position="595"/>
    </location>
</feature>
<dbReference type="InterPro" id="IPR035919">
    <property type="entry name" value="EAL_sf"/>
</dbReference>
<dbReference type="Gene3D" id="3.30.450.20">
    <property type="entry name" value="PAS domain"/>
    <property type="match status" value="2"/>
</dbReference>
<dbReference type="AlphaFoldDB" id="G7WFV7"/>